<gene>
    <name evidence="2" type="ORF">FRX94_11245</name>
</gene>
<keyword evidence="3" id="KW-1185">Reference proteome</keyword>
<protein>
    <submittedName>
        <fullName evidence="2">Uncharacterized protein</fullName>
    </submittedName>
</protein>
<comment type="caution">
    <text evidence="2">The sequence shown here is derived from an EMBL/GenBank/DDBJ whole genome shotgun (WGS) entry which is preliminary data.</text>
</comment>
<proteinExistence type="predicted"/>
<evidence type="ECO:0000313" key="3">
    <source>
        <dbReference type="Proteomes" id="UP000320791"/>
    </source>
</evidence>
<keyword evidence="1" id="KW-1133">Transmembrane helix</keyword>
<keyword evidence="1" id="KW-0472">Membrane</keyword>
<reference evidence="2 3" key="1">
    <citation type="submission" date="2019-08" db="EMBL/GenBank/DDBJ databases">
        <authorList>
            <person name="Lei W."/>
        </authorList>
    </citation>
    <scope>NUCLEOTIDE SEQUENCE [LARGE SCALE GENOMIC DNA]</scope>
    <source>
        <strain evidence="2 3">CCUG 58627</strain>
    </source>
</reference>
<feature type="transmembrane region" description="Helical" evidence="1">
    <location>
        <begin position="41"/>
        <end position="61"/>
    </location>
</feature>
<sequence length="105" mass="11072">MISTLIVAGFALYTVFSVRSELKAIPAEAHGSTPIKVVKFLEVPLLILIGLFLFARINAAVTDTPLSAGLNLGLVLAVVGVFATRTVLTRLTKKRGLHGESVSAV</sequence>
<name>A0A5C5U6R5_9CORY</name>
<dbReference type="Proteomes" id="UP000320791">
    <property type="component" value="Unassembled WGS sequence"/>
</dbReference>
<organism evidence="2 3">
    <name type="scientific">Corynebacterium canis</name>
    <dbReference type="NCBI Taxonomy" id="679663"/>
    <lineage>
        <taxon>Bacteria</taxon>
        <taxon>Bacillati</taxon>
        <taxon>Actinomycetota</taxon>
        <taxon>Actinomycetes</taxon>
        <taxon>Mycobacteriales</taxon>
        <taxon>Corynebacteriaceae</taxon>
        <taxon>Corynebacterium</taxon>
    </lineage>
</organism>
<keyword evidence="1" id="KW-0812">Transmembrane</keyword>
<evidence type="ECO:0000313" key="2">
    <source>
        <dbReference type="EMBL" id="TWT21556.1"/>
    </source>
</evidence>
<feature type="transmembrane region" description="Helical" evidence="1">
    <location>
        <begin position="68"/>
        <end position="88"/>
    </location>
</feature>
<accession>A0A5C5U6R5</accession>
<dbReference type="RefSeq" id="WP_345365993.1">
    <property type="nucleotide sequence ID" value="NZ_BAABLR010000063.1"/>
</dbReference>
<dbReference type="EMBL" id="VOHM01000030">
    <property type="protein sequence ID" value="TWT21556.1"/>
    <property type="molecule type" value="Genomic_DNA"/>
</dbReference>
<dbReference type="AlphaFoldDB" id="A0A5C5U6R5"/>
<evidence type="ECO:0000256" key="1">
    <source>
        <dbReference type="SAM" id="Phobius"/>
    </source>
</evidence>